<dbReference type="AlphaFoldDB" id="A0A4Y8AQW0"/>
<gene>
    <name evidence="2" type="ORF">E2488_13285</name>
</gene>
<protein>
    <submittedName>
        <fullName evidence="2">T9SS type B sorting domain-containing protein</fullName>
    </submittedName>
</protein>
<dbReference type="NCBIfam" id="TIGR04131">
    <property type="entry name" value="Bac_Flav_CTERM"/>
    <property type="match status" value="1"/>
</dbReference>
<organism evidence="2 3">
    <name type="scientific">Gramella jeungdoensis</name>
    <dbReference type="NCBI Taxonomy" id="708091"/>
    <lineage>
        <taxon>Bacteria</taxon>
        <taxon>Pseudomonadati</taxon>
        <taxon>Bacteroidota</taxon>
        <taxon>Flavobacteriia</taxon>
        <taxon>Flavobacteriales</taxon>
        <taxon>Flavobacteriaceae</taxon>
        <taxon>Christiangramia</taxon>
    </lineage>
</organism>
<dbReference type="OrthoDB" id="9765926at2"/>
<feature type="domain" description="PKD/Chitinase" evidence="1">
    <location>
        <begin position="601"/>
        <end position="676"/>
    </location>
</feature>
<dbReference type="SMART" id="SM00089">
    <property type="entry name" value="PKD"/>
    <property type="match status" value="4"/>
</dbReference>
<feature type="domain" description="PKD/Chitinase" evidence="1">
    <location>
        <begin position="523"/>
        <end position="598"/>
    </location>
</feature>
<evidence type="ECO:0000313" key="2">
    <source>
        <dbReference type="EMBL" id="TEW72423.1"/>
    </source>
</evidence>
<dbReference type="Gene3D" id="2.60.40.10">
    <property type="entry name" value="Immunoglobulins"/>
    <property type="match status" value="1"/>
</dbReference>
<keyword evidence="3" id="KW-1185">Reference proteome</keyword>
<dbReference type="RefSeq" id="WP_134248867.1">
    <property type="nucleotide sequence ID" value="NZ_SNQI01000005.1"/>
</dbReference>
<dbReference type="InterPro" id="IPR035986">
    <property type="entry name" value="PKD_dom_sf"/>
</dbReference>
<dbReference type="InterPro" id="IPR013783">
    <property type="entry name" value="Ig-like_fold"/>
</dbReference>
<dbReference type="InterPro" id="IPR026341">
    <property type="entry name" value="T9SS_type_B"/>
</dbReference>
<feature type="domain" description="PKD/Chitinase" evidence="1">
    <location>
        <begin position="445"/>
        <end position="520"/>
    </location>
</feature>
<dbReference type="SUPFAM" id="SSF49299">
    <property type="entry name" value="PKD domain"/>
    <property type="match status" value="1"/>
</dbReference>
<reference evidence="2 3" key="1">
    <citation type="journal article" date="2011" name="J. Microbiol.">
        <title>Gramella jeungdoensis sp. nov., isolated from a solar saltern in Korea.</title>
        <authorList>
            <person name="Joung Y."/>
            <person name="Kim H."/>
            <person name="Jang T."/>
            <person name="Ahn T.S."/>
            <person name="Joh K."/>
        </authorList>
    </citation>
    <scope>NUCLEOTIDE SEQUENCE [LARGE SCALE GENOMIC DNA]</scope>
    <source>
        <strain evidence="2 3">KCTC 23123</strain>
    </source>
</reference>
<feature type="non-terminal residue" evidence="2">
    <location>
        <position position="1"/>
    </location>
</feature>
<evidence type="ECO:0000313" key="3">
    <source>
        <dbReference type="Proteomes" id="UP000298517"/>
    </source>
</evidence>
<feature type="domain" description="PKD/Chitinase" evidence="1">
    <location>
        <begin position="679"/>
        <end position="754"/>
    </location>
</feature>
<dbReference type="Gene3D" id="3.40.50.11700">
    <property type="match status" value="4"/>
</dbReference>
<sequence length="944" mass="99059">PLTNGSYYTGSGATGDAKNAGDLIEATTMLYVYVAATDTCPADESSFTVTIEDSVKADILEDVTECDSYELQPLTNGSYYTGSGATGDAKNPGDLIEATTMLYVYVAATDTCPSDESSFTVTIEDSVKADILEDVTECDSYELQPLTNGSYYTGSGGTGDAKNAGDLIEATTMLYVYVAATDTCPADESSFTVTIEDTPTIEVSSTNVTCFGAANGTIIVSGLEDGETYIIQLNGEGNDLSEQATFGPGTYLITASSNGNNQEELICSTSEEVVITQPSQIFVNAGTNKLLTCNNPTATLIGNASTNDQISLTYLWTTTSGVIDSGANTLTPIVSGPGIYTLTVSTIDGEIVCSASDTVQVTQDVTKPTAVLTAETTELNCNVTSIVLDASQSTGGDKFLWKGGATTSSITVTEPGSYYVIVIKNSNGCVATKTITITQNSVEPEVVITGDSELTCETTSVTLDASSSTVLGTASYLWSTGETTATIVVSEPNDYTVTVTDSDNGCSTTSEVFTVTEDITSVVATITGDSELTCETTSVTLDASSSTVQGTASYLWSTGETTATIVVSEPNDYTVTVTDSDNGCSTTSEVFTVTEDITSVVATITGDSELTCATTSVTLDASSSTVLGTASYLWSTGETTATIVVSEPNDYTVTVTDSNNGCSTTSEVFTVTEDITSVVATITGDSELTCATTSVTLDASSSTLQGTASYLWSTGETTATIVVTEPNDYTVTVTDSDNGCSTTSEVFTVTEDLTVEIIDKIDDAITLCIEDVDLDLTTLLVEDFIPGGNWTDDLNSGGLSGDFFDPSIVNLGAYQFTYTEPGDCGRIIKVYILVNDDCVVLPCSTTDLEISKVVTPNNDGFNDQFELLGLEGCGFTFDVQIFNRWGKMVYQSNNYQNNWRGNFNTGGATIGSSTKLPTGTYYYIVNVLSSGFEPITGYIYLGTN</sequence>
<dbReference type="Proteomes" id="UP000298517">
    <property type="component" value="Unassembled WGS sequence"/>
</dbReference>
<dbReference type="InterPro" id="IPR022409">
    <property type="entry name" value="PKD/Chitinase_dom"/>
</dbReference>
<proteinExistence type="predicted"/>
<accession>A0A4Y8AQW0</accession>
<evidence type="ECO:0000259" key="1">
    <source>
        <dbReference type="SMART" id="SM00089"/>
    </source>
</evidence>
<dbReference type="EMBL" id="SNQI01000005">
    <property type="protein sequence ID" value="TEW72423.1"/>
    <property type="molecule type" value="Genomic_DNA"/>
</dbReference>
<comment type="caution">
    <text evidence="2">The sequence shown here is derived from an EMBL/GenBank/DDBJ whole genome shotgun (WGS) entry which is preliminary data.</text>
</comment>
<dbReference type="Pfam" id="PF13585">
    <property type="entry name" value="CHU_C"/>
    <property type="match status" value="1"/>
</dbReference>
<name>A0A4Y8AQW0_9FLAO</name>